<dbReference type="EMBL" id="WOAD01000001">
    <property type="protein sequence ID" value="MUI33784.1"/>
    <property type="molecule type" value="Genomic_DNA"/>
</dbReference>
<dbReference type="RefSeq" id="WP_003083175.1">
    <property type="nucleotide sequence ID" value="NZ_AP014622.1"/>
</dbReference>
<dbReference type="InterPro" id="IPR009218">
    <property type="entry name" value="HD_phosphohydro"/>
</dbReference>
<dbReference type="Proteomes" id="UP001297540">
    <property type="component" value="Chromosome"/>
</dbReference>
<dbReference type="OMA" id="EPHRAYH"/>
<dbReference type="EMBL" id="CP136986">
    <property type="protein sequence ID" value="WOS75436.1"/>
    <property type="molecule type" value="Genomic_DNA"/>
</dbReference>
<organism evidence="1 3">
    <name type="scientific">Pseudomonas aeruginosa</name>
    <dbReference type="NCBI Taxonomy" id="287"/>
    <lineage>
        <taxon>Bacteria</taxon>
        <taxon>Pseudomonadati</taxon>
        <taxon>Pseudomonadota</taxon>
        <taxon>Gammaproteobacteria</taxon>
        <taxon>Pseudomonadales</taxon>
        <taxon>Pseudomonadaceae</taxon>
        <taxon>Pseudomonas</taxon>
    </lineage>
</organism>
<dbReference type="SUPFAM" id="SSF109604">
    <property type="entry name" value="HD-domain/PDEase-like"/>
    <property type="match status" value="1"/>
</dbReference>
<dbReference type="KEGG" id="paeb:NCGM1900_5089"/>
<dbReference type="PIRSF" id="PIRSF035170">
    <property type="entry name" value="HD_phosphohydro"/>
    <property type="match status" value="1"/>
</dbReference>
<dbReference type="SMR" id="A0A077JW56"/>
<protein>
    <submittedName>
        <fullName evidence="1">Uncharacterized protein</fullName>
    </submittedName>
</protein>
<evidence type="ECO:0000313" key="2">
    <source>
        <dbReference type="EMBL" id="WOS75436.1"/>
    </source>
</evidence>
<reference evidence="2" key="2">
    <citation type="submission" date="2023-06" db="EMBL/GenBank/DDBJ databases">
        <authorList>
            <consortium name="Clinical and Environmental Microbiology Branch: Whole genome sequencing antimicrobial resistance pathogens in the healthcare setting"/>
        </authorList>
    </citation>
    <scope>NUCLEOTIDE SEQUENCE</scope>
    <source>
        <strain evidence="2">2021CK-01020</strain>
    </source>
</reference>
<reference evidence="1 3" key="1">
    <citation type="submission" date="2019-11" db="EMBL/GenBank/DDBJ databases">
        <title>Genomes of ocular Pseudomonas aeruginosa isolates.</title>
        <authorList>
            <person name="Khan M."/>
            <person name="Rice S.A."/>
            <person name="Willcox M.D.P."/>
            <person name="Stapleton F."/>
        </authorList>
    </citation>
    <scope>NUCLEOTIDE SEQUENCE [LARGE SCALE GENOMIC DNA]</scope>
    <source>
        <strain evidence="1 3">PA221</strain>
    </source>
</reference>
<gene>
    <name evidence="1" type="ORF">GNQ48_02115</name>
    <name evidence="2" type="ORF">L4V69_23330</name>
</gene>
<proteinExistence type="predicted"/>
<dbReference type="PANTHER" id="PTHR21174">
    <property type="match status" value="1"/>
</dbReference>
<sequence length="208" mass="23443">MGSLDRQRWDALWQRLGGNPPADAFDALLAAYGGADRHYHSDRHILACLEHFDRWRQLARRPDLVELALWTHDLVYDTQRQDNEAASAASTERWLDQAGLAALRPALRELIMATCHQAPPGDADAALVVDLDLAILAAPAPVYARYEADVRAEYAWVPEPLFRAGRGKLLRQLLEQPALYHCEPLRQRWEAAARANLRGALERLEQPA</sequence>
<name>A0A077JW56_PSEAI</name>
<accession>A0A077JW56</accession>
<evidence type="ECO:0000313" key="1">
    <source>
        <dbReference type="EMBL" id="MUI33784.1"/>
    </source>
</evidence>
<reference evidence="2" key="3">
    <citation type="submission" date="2023-10" db="EMBL/GenBank/DDBJ databases">
        <title>Pathogen: clinical or host-associated sample.</title>
        <authorList>
            <person name="Hergert J."/>
            <person name="Casey R."/>
            <person name="Wagner J."/>
            <person name="Young E.L."/>
            <person name="Oakeson K.F."/>
        </authorList>
    </citation>
    <scope>NUCLEOTIDE SEQUENCE</scope>
    <source>
        <strain evidence="2">2021CK-01020</strain>
    </source>
</reference>
<dbReference type="AlphaFoldDB" id="A0A077JW56"/>
<evidence type="ECO:0000313" key="3">
    <source>
        <dbReference type="Proteomes" id="UP000433532"/>
    </source>
</evidence>
<dbReference type="PANTHER" id="PTHR21174:SF0">
    <property type="entry name" value="HD PHOSPHOHYDROLASE FAMILY PROTEIN-RELATED"/>
    <property type="match status" value="1"/>
</dbReference>
<dbReference type="Proteomes" id="UP000433532">
    <property type="component" value="Unassembled WGS sequence"/>
</dbReference>